<feature type="region of interest" description="Disordered" evidence="1">
    <location>
        <begin position="106"/>
        <end position="141"/>
    </location>
</feature>
<dbReference type="EMBL" id="SRLO01001197">
    <property type="protein sequence ID" value="TNN40353.1"/>
    <property type="molecule type" value="Genomic_DNA"/>
</dbReference>
<organism evidence="2 3">
    <name type="scientific">Liparis tanakae</name>
    <name type="common">Tanaka's snailfish</name>
    <dbReference type="NCBI Taxonomy" id="230148"/>
    <lineage>
        <taxon>Eukaryota</taxon>
        <taxon>Metazoa</taxon>
        <taxon>Chordata</taxon>
        <taxon>Craniata</taxon>
        <taxon>Vertebrata</taxon>
        <taxon>Euteleostomi</taxon>
        <taxon>Actinopterygii</taxon>
        <taxon>Neopterygii</taxon>
        <taxon>Teleostei</taxon>
        <taxon>Neoteleostei</taxon>
        <taxon>Acanthomorphata</taxon>
        <taxon>Eupercaria</taxon>
        <taxon>Perciformes</taxon>
        <taxon>Cottioidei</taxon>
        <taxon>Cottales</taxon>
        <taxon>Liparidae</taxon>
        <taxon>Liparis</taxon>
    </lineage>
</organism>
<feature type="region of interest" description="Disordered" evidence="1">
    <location>
        <begin position="1"/>
        <end position="87"/>
    </location>
</feature>
<dbReference type="AlphaFoldDB" id="A0A4Z2FHW8"/>
<evidence type="ECO:0000313" key="3">
    <source>
        <dbReference type="Proteomes" id="UP000314294"/>
    </source>
</evidence>
<reference evidence="2 3" key="1">
    <citation type="submission" date="2019-03" db="EMBL/GenBank/DDBJ databases">
        <title>First draft genome of Liparis tanakae, snailfish: a comprehensive survey of snailfish specific genes.</title>
        <authorList>
            <person name="Kim W."/>
            <person name="Song I."/>
            <person name="Jeong J.-H."/>
            <person name="Kim D."/>
            <person name="Kim S."/>
            <person name="Ryu S."/>
            <person name="Song J.Y."/>
            <person name="Lee S.K."/>
        </authorList>
    </citation>
    <scope>NUCLEOTIDE SEQUENCE [LARGE SCALE GENOMIC DNA]</scope>
    <source>
        <tissue evidence="2">Muscle</tissue>
    </source>
</reference>
<comment type="caution">
    <text evidence="2">The sequence shown here is derived from an EMBL/GenBank/DDBJ whole genome shotgun (WGS) entry which is preliminary data.</text>
</comment>
<accession>A0A4Z2FHW8</accession>
<evidence type="ECO:0000313" key="2">
    <source>
        <dbReference type="EMBL" id="TNN40353.1"/>
    </source>
</evidence>
<dbReference type="Proteomes" id="UP000314294">
    <property type="component" value="Unassembled WGS sequence"/>
</dbReference>
<name>A0A4Z2FHW8_9TELE</name>
<sequence>MATSALRAWRQQQGQTGGGGHSMCSGRKLIGRAGLRVAPQQRGTLPASLSAAPPPEAAEGHEKSLRLQSKAPPVGAQSAPRHRSVATGVPQVCAPEDRELHTVACAGQASSPQTRGDLRVTSCLARPSRRATRTTPPARGH</sequence>
<proteinExistence type="predicted"/>
<gene>
    <name evidence="2" type="ORF">EYF80_049490</name>
</gene>
<evidence type="ECO:0000256" key="1">
    <source>
        <dbReference type="SAM" id="MobiDB-lite"/>
    </source>
</evidence>
<protein>
    <submittedName>
        <fullName evidence="2">Uncharacterized protein</fullName>
    </submittedName>
</protein>
<keyword evidence="3" id="KW-1185">Reference proteome</keyword>